<feature type="chain" id="PRO_5017586546" description="peptidylprolyl isomerase" evidence="4">
    <location>
        <begin position="27"/>
        <end position="389"/>
    </location>
</feature>
<comment type="caution">
    <text evidence="6">The sequence shown here is derived from an EMBL/GenBank/DDBJ whole genome shotgun (WGS) entry which is preliminary data.</text>
</comment>
<proteinExistence type="predicted"/>
<protein>
    <recommendedName>
        <fullName evidence="1">peptidylprolyl isomerase</fullName>
        <ecNumber evidence="1">5.2.1.8</ecNumber>
    </recommendedName>
</protein>
<dbReference type="NCBIfam" id="TIGR03501">
    <property type="entry name" value="GlyGly_CTERM"/>
    <property type="match status" value="1"/>
</dbReference>
<dbReference type="Proteomes" id="UP000256561">
    <property type="component" value="Unassembled WGS sequence"/>
</dbReference>
<sequence>MIYKKLSAFFKGTAVSTALLTSSVYATEVTMETNMGNIVINLYDESTPKTVENFLDYVNKGRYDTSFIHRSVDDFIIQGGTFKWSIEGEQTKEQANRVTVRQIDESDDDDNDVFVVDNEPLWSNLKATIAMAKTSQENSATSSWFINLSDENAENLDLQSNGFTVFGEVIEGMEVVQAINDLPIYYVNSTFAEIPLQNFDAGSSLSGENLVYISRVTVTDTAVDSAKDLNPTQNTLIYDQNMELIAEVKSIISEYIGSAQGYLERAETAFKAAQAISQEKADIAAAAVINIEQKLLQLDEQLKAAEQFVVDADNAKTNEETVLAIVEIREQAIEVYYEAYDSVSAAYQAAVSAENAAETEQKEESGGGSLSWFLLALAGLVVTRRIKQA</sequence>
<evidence type="ECO:0000256" key="1">
    <source>
        <dbReference type="ARBA" id="ARBA00013194"/>
    </source>
</evidence>
<feature type="domain" description="PPIase cyclophilin-type" evidence="5">
    <location>
        <begin position="25"/>
        <end position="201"/>
    </location>
</feature>
<dbReference type="EMBL" id="QRHA01000012">
    <property type="protein sequence ID" value="RDV24321.1"/>
    <property type="molecule type" value="Genomic_DNA"/>
</dbReference>
<dbReference type="AlphaFoldDB" id="A0A3D8M3W1"/>
<evidence type="ECO:0000259" key="5">
    <source>
        <dbReference type="PROSITE" id="PS50072"/>
    </source>
</evidence>
<name>A0A3D8M3W1_9ALTE</name>
<evidence type="ECO:0000313" key="6">
    <source>
        <dbReference type="EMBL" id="RDV24321.1"/>
    </source>
</evidence>
<dbReference type="InterPro" id="IPR002130">
    <property type="entry name" value="Cyclophilin-type_PPIase_dom"/>
</dbReference>
<feature type="signal peptide" evidence="4">
    <location>
        <begin position="1"/>
        <end position="26"/>
    </location>
</feature>
<dbReference type="SUPFAM" id="SSF50891">
    <property type="entry name" value="Cyclophilin-like"/>
    <property type="match status" value="1"/>
</dbReference>
<gene>
    <name evidence="6" type="ORF">DXV75_14785</name>
</gene>
<keyword evidence="2" id="KW-0697">Rotamase</keyword>
<dbReference type="RefSeq" id="WP_115594250.1">
    <property type="nucleotide sequence ID" value="NZ_QRHA01000012.1"/>
</dbReference>
<dbReference type="PROSITE" id="PS50072">
    <property type="entry name" value="CSA_PPIASE_2"/>
    <property type="match status" value="1"/>
</dbReference>
<dbReference type="PRINTS" id="PR00153">
    <property type="entry name" value="CSAPPISMRASE"/>
</dbReference>
<dbReference type="InterPro" id="IPR044665">
    <property type="entry name" value="E_coli_cyclophilin_A-like"/>
</dbReference>
<evidence type="ECO:0000256" key="3">
    <source>
        <dbReference type="ARBA" id="ARBA00023235"/>
    </source>
</evidence>
<dbReference type="Pfam" id="PF00160">
    <property type="entry name" value="Pro_isomerase"/>
    <property type="match status" value="1"/>
</dbReference>
<keyword evidence="7" id="KW-1185">Reference proteome</keyword>
<dbReference type="Gene3D" id="2.40.100.10">
    <property type="entry name" value="Cyclophilin-like"/>
    <property type="match status" value="1"/>
</dbReference>
<dbReference type="GO" id="GO:0003755">
    <property type="term" value="F:peptidyl-prolyl cis-trans isomerase activity"/>
    <property type="evidence" value="ECO:0007669"/>
    <property type="project" value="UniProtKB-KW"/>
</dbReference>
<evidence type="ECO:0000256" key="2">
    <source>
        <dbReference type="ARBA" id="ARBA00023110"/>
    </source>
</evidence>
<dbReference type="EC" id="5.2.1.8" evidence="1"/>
<dbReference type="InterPro" id="IPR020008">
    <property type="entry name" value="GlyGly_CTERM"/>
</dbReference>
<organism evidence="6 7">
    <name type="scientific">Alteromonas aestuariivivens</name>
    <dbReference type="NCBI Taxonomy" id="1938339"/>
    <lineage>
        <taxon>Bacteria</taxon>
        <taxon>Pseudomonadati</taxon>
        <taxon>Pseudomonadota</taxon>
        <taxon>Gammaproteobacteria</taxon>
        <taxon>Alteromonadales</taxon>
        <taxon>Alteromonadaceae</taxon>
        <taxon>Alteromonas/Salinimonas group</taxon>
        <taxon>Alteromonas</taxon>
    </lineage>
</organism>
<keyword evidence="4" id="KW-0732">Signal</keyword>
<dbReference type="InterPro" id="IPR029000">
    <property type="entry name" value="Cyclophilin-like_dom_sf"/>
</dbReference>
<accession>A0A3D8M3W1</accession>
<evidence type="ECO:0000256" key="4">
    <source>
        <dbReference type="SAM" id="SignalP"/>
    </source>
</evidence>
<dbReference type="OrthoDB" id="9807797at2"/>
<dbReference type="PANTHER" id="PTHR43246">
    <property type="entry name" value="PEPTIDYL-PROLYL CIS-TRANS ISOMERASE CYP38, CHLOROPLASTIC"/>
    <property type="match status" value="1"/>
</dbReference>
<keyword evidence="3" id="KW-0413">Isomerase</keyword>
<reference evidence="7" key="1">
    <citation type="submission" date="2018-08" db="EMBL/GenBank/DDBJ databases">
        <authorList>
            <person name="Zhang J."/>
            <person name="Du Z.-J."/>
        </authorList>
    </citation>
    <scope>NUCLEOTIDE SEQUENCE [LARGE SCALE GENOMIC DNA]</scope>
    <source>
        <strain evidence="7">KCTC 52655</strain>
    </source>
</reference>
<evidence type="ECO:0000313" key="7">
    <source>
        <dbReference type="Proteomes" id="UP000256561"/>
    </source>
</evidence>